<feature type="domain" description="At1g61320/AtMIF1 LRR" evidence="1">
    <location>
        <begin position="30"/>
        <end position="222"/>
    </location>
</feature>
<dbReference type="PANTHER" id="PTHR34145:SF28">
    <property type="entry name" value="F-BOX DOMAIN-CONTAINING PROTEIN"/>
    <property type="match status" value="1"/>
</dbReference>
<comment type="caution">
    <text evidence="2">The sequence shown here is derived from an EMBL/GenBank/DDBJ whole genome shotgun (WGS) entry which is preliminary data.</text>
</comment>
<dbReference type="PANTHER" id="PTHR34145">
    <property type="entry name" value="OS02G0105600 PROTEIN"/>
    <property type="match status" value="1"/>
</dbReference>
<reference evidence="2" key="1">
    <citation type="submission" date="2019-10" db="EMBL/GenBank/DDBJ databases">
        <authorList>
            <person name="Zhang R."/>
            <person name="Pan Y."/>
            <person name="Wang J."/>
            <person name="Ma R."/>
            <person name="Yu S."/>
        </authorList>
    </citation>
    <scope>NUCLEOTIDE SEQUENCE</scope>
    <source>
        <strain evidence="2">LA-IB0</strain>
        <tissue evidence="2">Leaf</tissue>
    </source>
</reference>
<evidence type="ECO:0000259" key="1">
    <source>
        <dbReference type="Pfam" id="PF23622"/>
    </source>
</evidence>
<protein>
    <recommendedName>
        <fullName evidence="1">At1g61320/AtMIF1 LRR domain-containing protein</fullName>
    </recommendedName>
</protein>
<dbReference type="InterPro" id="IPR053772">
    <property type="entry name" value="At1g61320/At1g61330-like"/>
</dbReference>
<evidence type="ECO:0000313" key="2">
    <source>
        <dbReference type="EMBL" id="KAG8380455.1"/>
    </source>
</evidence>
<dbReference type="AlphaFoldDB" id="A0AAV6XMQ1"/>
<dbReference type="SUPFAM" id="SSF52058">
    <property type="entry name" value="L domain-like"/>
    <property type="match status" value="1"/>
</dbReference>
<accession>A0AAV6XMQ1</accession>
<keyword evidence="3" id="KW-1185">Reference proteome</keyword>
<organism evidence="2 3">
    <name type="scientific">Buddleja alternifolia</name>
    <dbReference type="NCBI Taxonomy" id="168488"/>
    <lineage>
        <taxon>Eukaryota</taxon>
        <taxon>Viridiplantae</taxon>
        <taxon>Streptophyta</taxon>
        <taxon>Embryophyta</taxon>
        <taxon>Tracheophyta</taxon>
        <taxon>Spermatophyta</taxon>
        <taxon>Magnoliopsida</taxon>
        <taxon>eudicotyledons</taxon>
        <taxon>Gunneridae</taxon>
        <taxon>Pentapetalae</taxon>
        <taxon>asterids</taxon>
        <taxon>lamiids</taxon>
        <taxon>Lamiales</taxon>
        <taxon>Scrophulariaceae</taxon>
        <taxon>Buddlejeae</taxon>
        <taxon>Buddleja</taxon>
    </lineage>
</organism>
<dbReference type="EMBL" id="WHWC01000006">
    <property type="protein sequence ID" value="KAG8380455.1"/>
    <property type="molecule type" value="Genomic_DNA"/>
</dbReference>
<proteinExistence type="predicted"/>
<dbReference type="Pfam" id="PF23622">
    <property type="entry name" value="LRR_At1g61320_AtMIF1"/>
    <property type="match status" value="1"/>
</dbReference>
<dbReference type="Gene3D" id="3.80.10.10">
    <property type="entry name" value="Ribonuclease Inhibitor"/>
    <property type="match status" value="1"/>
</dbReference>
<gene>
    <name evidence="2" type="ORF">BUALT_Bualt06G0017200</name>
</gene>
<dbReference type="InterPro" id="IPR032675">
    <property type="entry name" value="LRR_dom_sf"/>
</dbReference>
<dbReference type="Proteomes" id="UP000826271">
    <property type="component" value="Unassembled WGS sequence"/>
</dbReference>
<evidence type="ECO:0000313" key="3">
    <source>
        <dbReference type="Proteomes" id="UP000826271"/>
    </source>
</evidence>
<dbReference type="InterPro" id="IPR055357">
    <property type="entry name" value="LRR_At1g61320_AtMIF1"/>
</dbReference>
<sequence length="260" mass="29558">MLGLRFINGGKLKFRMLQQKFLEGVYTFIQLHSGCKITSFDLMCCSPRFFLDSFCKLFRYFGKVGVEQLILSYSCAAVSPVSSNKGRTFPCHQLLFATPSLKYLQLRGFFVQKSKYENSCSFLNTLKLCCVTLKPGAVECILSNCLSLKSLTMLHCMLPPKLCIHGSNLLLEFLMVEICYNLEEINLHAMNLTTFEYFNGKMSKIVFKHVPLLQNLSISGMETTPFPMYSVNLLKICISLRGCPSQLVQSTIRDSMEYQV</sequence>
<name>A0AAV6XMQ1_9LAMI</name>